<gene>
    <name evidence="1" type="ORF">P5673_010908</name>
</gene>
<sequence length="72" mass="8332">MEDVEPFLRQNEDISPANRRHLLEIFHDPESLHKLRLELAVVIDAQVHFVKATYYLRGDGPLTFLAMSVSKL</sequence>
<reference evidence="1" key="2">
    <citation type="journal article" date="2023" name="Science">
        <title>Genomic signatures of disease resistance in endangered staghorn corals.</title>
        <authorList>
            <person name="Vollmer S.V."/>
            <person name="Selwyn J.D."/>
            <person name="Despard B.A."/>
            <person name="Roesel C.L."/>
        </authorList>
    </citation>
    <scope>NUCLEOTIDE SEQUENCE</scope>
    <source>
        <strain evidence="1">K2</strain>
    </source>
</reference>
<comment type="caution">
    <text evidence="1">The sequence shown here is derived from an EMBL/GenBank/DDBJ whole genome shotgun (WGS) entry which is preliminary data.</text>
</comment>
<dbReference type="EMBL" id="JARQWQ010000019">
    <property type="protein sequence ID" value="KAK2565730.1"/>
    <property type="molecule type" value="Genomic_DNA"/>
</dbReference>
<organism evidence="1 2">
    <name type="scientific">Acropora cervicornis</name>
    <name type="common">Staghorn coral</name>
    <dbReference type="NCBI Taxonomy" id="6130"/>
    <lineage>
        <taxon>Eukaryota</taxon>
        <taxon>Metazoa</taxon>
        <taxon>Cnidaria</taxon>
        <taxon>Anthozoa</taxon>
        <taxon>Hexacorallia</taxon>
        <taxon>Scleractinia</taxon>
        <taxon>Astrocoeniina</taxon>
        <taxon>Acroporidae</taxon>
        <taxon>Acropora</taxon>
    </lineage>
</organism>
<dbReference type="Proteomes" id="UP001249851">
    <property type="component" value="Unassembled WGS sequence"/>
</dbReference>
<dbReference type="AlphaFoldDB" id="A0AAD9V9G9"/>
<reference evidence="1" key="1">
    <citation type="journal article" date="2023" name="G3 (Bethesda)">
        <title>Whole genome assembly and annotation of the endangered Caribbean coral Acropora cervicornis.</title>
        <authorList>
            <person name="Selwyn J.D."/>
            <person name="Vollmer S.V."/>
        </authorList>
    </citation>
    <scope>NUCLEOTIDE SEQUENCE</scope>
    <source>
        <strain evidence="1">K2</strain>
    </source>
</reference>
<proteinExistence type="predicted"/>
<protein>
    <submittedName>
        <fullName evidence="1">Uncharacterized protein</fullName>
    </submittedName>
</protein>
<evidence type="ECO:0000313" key="2">
    <source>
        <dbReference type="Proteomes" id="UP001249851"/>
    </source>
</evidence>
<keyword evidence="2" id="KW-1185">Reference proteome</keyword>
<accession>A0AAD9V9G9</accession>
<name>A0AAD9V9G9_ACRCE</name>
<evidence type="ECO:0000313" key="1">
    <source>
        <dbReference type="EMBL" id="KAK2565730.1"/>
    </source>
</evidence>